<dbReference type="RefSeq" id="WP_057817076.1">
    <property type="nucleotide sequence ID" value="NZ_AZEC01000001.1"/>
</dbReference>
<feature type="transmembrane region" description="Helical" evidence="1">
    <location>
        <begin position="12"/>
        <end position="33"/>
    </location>
</feature>
<dbReference type="STRING" id="1423792.FD09_GL000046"/>
<dbReference type="PATRIC" id="fig|1423792.3.peg.48"/>
<keyword evidence="1" id="KW-0812">Transmembrane</keyword>
<dbReference type="Proteomes" id="UP000051330">
    <property type="component" value="Unassembled WGS sequence"/>
</dbReference>
<evidence type="ECO:0000256" key="1">
    <source>
        <dbReference type="SAM" id="Phobius"/>
    </source>
</evidence>
<evidence type="ECO:0000313" key="2">
    <source>
        <dbReference type="EMBL" id="KRL14399.1"/>
    </source>
</evidence>
<keyword evidence="1" id="KW-1133">Transmembrane helix</keyword>
<sequence>MVIMQKFAKHHKIFTGLIVFLMMLLLFMGVTLVKQHFYDPHRAYEDSLNILARNGFKREDVIPRSSVSRFQSFFGEPVTYSFEFVTKDSMRESKQYLEKHGKKTSNLTAVNAPIYYDVECYQATDKMAQLDHITGWVVDISKQVGGHSEYDPKTLQ</sequence>
<reference evidence="2 3" key="1">
    <citation type="journal article" date="2015" name="Genome Announc.">
        <title>Expanding the biotechnology potential of lactobacilli through comparative genomics of 213 strains and associated genera.</title>
        <authorList>
            <person name="Sun Z."/>
            <person name="Harris H.M."/>
            <person name="McCann A."/>
            <person name="Guo C."/>
            <person name="Argimon S."/>
            <person name="Zhang W."/>
            <person name="Yang X."/>
            <person name="Jeffery I.B."/>
            <person name="Cooney J.C."/>
            <person name="Kagawa T.F."/>
            <person name="Liu W."/>
            <person name="Song Y."/>
            <person name="Salvetti E."/>
            <person name="Wrobel A."/>
            <person name="Rasinkangas P."/>
            <person name="Parkhill J."/>
            <person name="Rea M.C."/>
            <person name="O'Sullivan O."/>
            <person name="Ritari J."/>
            <person name="Douillard F.P."/>
            <person name="Paul Ross R."/>
            <person name="Yang R."/>
            <person name="Briner A.E."/>
            <person name="Felis G.E."/>
            <person name="de Vos W.M."/>
            <person name="Barrangou R."/>
            <person name="Klaenhammer T.R."/>
            <person name="Caufield P.W."/>
            <person name="Cui Y."/>
            <person name="Zhang H."/>
            <person name="O'Toole P.W."/>
        </authorList>
    </citation>
    <scope>NUCLEOTIDE SEQUENCE [LARGE SCALE GENOMIC DNA]</scope>
    <source>
        <strain evidence="2 3">DSM 12744</strain>
    </source>
</reference>
<name>A0A0R1N2B5_9LACO</name>
<gene>
    <name evidence="2" type="ORF">FD09_GL000046</name>
</gene>
<organism evidence="2 3">
    <name type="scientific">Schleiferilactobacillus perolens DSM 12744</name>
    <dbReference type="NCBI Taxonomy" id="1423792"/>
    <lineage>
        <taxon>Bacteria</taxon>
        <taxon>Bacillati</taxon>
        <taxon>Bacillota</taxon>
        <taxon>Bacilli</taxon>
        <taxon>Lactobacillales</taxon>
        <taxon>Lactobacillaceae</taxon>
        <taxon>Schleiferilactobacillus</taxon>
    </lineage>
</organism>
<evidence type="ECO:0000313" key="3">
    <source>
        <dbReference type="Proteomes" id="UP000051330"/>
    </source>
</evidence>
<comment type="caution">
    <text evidence="2">The sequence shown here is derived from an EMBL/GenBank/DDBJ whole genome shotgun (WGS) entry which is preliminary data.</text>
</comment>
<keyword evidence="3" id="KW-1185">Reference proteome</keyword>
<dbReference type="EMBL" id="AZEC01000001">
    <property type="protein sequence ID" value="KRL14399.1"/>
    <property type="molecule type" value="Genomic_DNA"/>
</dbReference>
<protein>
    <submittedName>
        <fullName evidence="2">Uncharacterized protein</fullName>
    </submittedName>
</protein>
<proteinExistence type="predicted"/>
<accession>A0A0R1N2B5</accession>
<keyword evidence="1" id="KW-0472">Membrane</keyword>
<dbReference type="AlphaFoldDB" id="A0A0R1N2B5"/>